<feature type="domain" description="Glucose-methanol-choline oxidoreductase N-terminal" evidence="5">
    <location>
        <begin position="294"/>
        <end position="441"/>
    </location>
</feature>
<evidence type="ECO:0008006" key="10">
    <source>
        <dbReference type="Google" id="ProtNLM"/>
    </source>
</evidence>
<accession>A0A1X2I9Q0</accession>
<gene>
    <name evidence="8" type="ORF">BCR42DRAFT_331886</name>
</gene>
<comment type="caution">
    <text evidence="8">The sequence shown here is derived from an EMBL/GenBank/DDBJ whole genome shotgun (WGS) entry which is preliminary data.</text>
</comment>
<evidence type="ECO:0000259" key="6">
    <source>
        <dbReference type="Pfam" id="PF00890"/>
    </source>
</evidence>
<dbReference type="Gene3D" id="3.50.50.60">
    <property type="entry name" value="FAD/NAD(P)-binding domain"/>
    <property type="match status" value="2"/>
</dbReference>
<dbReference type="InterPro" id="IPR036188">
    <property type="entry name" value="FAD/NAD-bd_sf"/>
</dbReference>
<dbReference type="AlphaFoldDB" id="A0A1X2I9Q0"/>
<dbReference type="OrthoDB" id="269227at2759"/>
<name>A0A1X2I9Q0_9FUNG</name>
<dbReference type="GO" id="GO:0016614">
    <property type="term" value="F:oxidoreductase activity, acting on CH-OH group of donors"/>
    <property type="evidence" value="ECO:0007669"/>
    <property type="project" value="InterPro"/>
</dbReference>
<dbReference type="STRING" id="90262.A0A1X2I9Q0"/>
<evidence type="ECO:0000256" key="2">
    <source>
        <dbReference type="ARBA" id="ARBA00022630"/>
    </source>
</evidence>
<keyword evidence="4" id="KW-0560">Oxidoreductase</keyword>
<keyword evidence="9" id="KW-1185">Reference proteome</keyword>
<dbReference type="GO" id="GO:0050660">
    <property type="term" value="F:flavin adenine dinucleotide binding"/>
    <property type="evidence" value="ECO:0007669"/>
    <property type="project" value="InterPro"/>
</dbReference>
<evidence type="ECO:0000256" key="4">
    <source>
        <dbReference type="ARBA" id="ARBA00023002"/>
    </source>
</evidence>
<dbReference type="SUPFAM" id="SSF51905">
    <property type="entry name" value="FAD/NAD(P)-binding domain"/>
    <property type="match status" value="1"/>
</dbReference>
<dbReference type="Pfam" id="PF05199">
    <property type="entry name" value="GMC_oxred_C"/>
    <property type="match status" value="1"/>
</dbReference>
<evidence type="ECO:0000259" key="5">
    <source>
        <dbReference type="Pfam" id="PF00732"/>
    </source>
</evidence>
<reference evidence="8 9" key="1">
    <citation type="submission" date="2016-07" db="EMBL/GenBank/DDBJ databases">
        <title>Pervasive Adenine N6-methylation of Active Genes in Fungi.</title>
        <authorList>
            <consortium name="DOE Joint Genome Institute"/>
            <person name="Mondo S.J."/>
            <person name="Dannebaum R.O."/>
            <person name="Kuo R.C."/>
            <person name="Labutti K."/>
            <person name="Haridas S."/>
            <person name="Kuo A."/>
            <person name="Salamov A."/>
            <person name="Ahrendt S.R."/>
            <person name="Lipzen A."/>
            <person name="Sullivan W."/>
            <person name="Andreopoulos W.B."/>
            <person name="Clum A."/>
            <person name="Lindquist E."/>
            <person name="Daum C."/>
            <person name="Ramamoorthy G.K."/>
            <person name="Gryganskyi A."/>
            <person name="Culley D."/>
            <person name="Magnuson J.K."/>
            <person name="James T.Y."/>
            <person name="O'Malley M.A."/>
            <person name="Stajich J.E."/>
            <person name="Spatafora J.W."/>
            <person name="Visel A."/>
            <person name="Grigoriev I.V."/>
        </authorList>
    </citation>
    <scope>NUCLEOTIDE SEQUENCE [LARGE SCALE GENOMIC DNA]</scope>
    <source>
        <strain evidence="8 9">NRRL 1336</strain>
    </source>
</reference>
<dbReference type="EMBL" id="MCGE01000019">
    <property type="protein sequence ID" value="ORZ12359.1"/>
    <property type="molecule type" value="Genomic_DNA"/>
</dbReference>
<dbReference type="Pfam" id="PF00890">
    <property type="entry name" value="FAD_binding_2"/>
    <property type="match status" value="1"/>
</dbReference>
<keyword evidence="3" id="KW-0274">FAD</keyword>
<evidence type="ECO:0000256" key="1">
    <source>
        <dbReference type="ARBA" id="ARBA00010790"/>
    </source>
</evidence>
<evidence type="ECO:0000259" key="7">
    <source>
        <dbReference type="Pfam" id="PF05199"/>
    </source>
</evidence>
<dbReference type="Proteomes" id="UP000193560">
    <property type="component" value="Unassembled WGS sequence"/>
</dbReference>
<feature type="domain" description="FAD-dependent oxidoreductase 2 FAD-binding" evidence="6">
    <location>
        <begin position="213"/>
        <end position="245"/>
    </location>
</feature>
<evidence type="ECO:0000313" key="9">
    <source>
        <dbReference type="Proteomes" id="UP000193560"/>
    </source>
</evidence>
<dbReference type="InterPro" id="IPR003953">
    <property type="entry name" value="FAD-dep_OxRdtase_2_FAD-bd"/>
</dbReference>
<organism evidence="8 9">
    <name type="scientific">Absidia repens</name>
    <dbReference type="NCBI Taxonomy" id="90262"/>
    <lineage>
        <taxon>Eukaryota</taxon>
        <taxon>Fungi</taxon>
        <taxon>Fungi incertae sedis</taxon>
        <taxon>Mucoromycota</taxon>
        <taxon>Mucoromycotina</taxon>
        <taxon>Mucoromycetes</taxon>
        <taxon>Mucorales</taxon>
        <taxon>Cunninghamellaceae</taxon>
        <taxon>Absidia</taxon>
    </lineage>
</organism>
<dbReference type="PANTHER" id="PTHR46056:SF12">
    <property type="entry name" value="LONG-CHAIN-ALCOHOL OXIDASE"/>
    <property type="match status" value="1"/>
</dbReference>
<dbReference type="InterPro" id="IPR000172">
    <property type="entry name" value="GMC_OxRdtase_N"/>
</dbReference>
<evidence type="ECO:0000313" key="8">
    <source>
        <dbReference type="EMBL" id="ORZ12359.1"/>
    </source>
</evidence>
<dbReference type="Pfam" id="PF00732">
    <property type="entry name" value="GMC_oxred_N"/>
    <property type="match status" value="1"/>
</dbReference>
<dbReference type="InterPro" id="IPR007867">
    <property type="entry name" value="GMC_OxRtase_C"/>
</dbReference>
<comment type="similarity">
    <text evidence="1">Belongs to the GMC oxidoreductase family.</text>
</comment>
<dbReference type="PANTHER" id="PTHR46056">
    <property type="entry name" value="LONG-CHAIN-ALCOHOL OXIDASE"/>
    <property type="match status" value="1"/>
</dbReference>
<sequence length="681" mass="74614">MASNTISLRSKLTKAQLETLTTVLDTFIGQLDDKATNKMIQYFQTVAPSVQESQIRALAKIDATSLSTYVNDGWTAVDEVLGFMGRTMSKTKQEEFIKTLQLLSQGSTMGVLSQGRHWTGFANLTRRERESLVLGWQQSRFATLRALARGLAGVSMMSSYFVVQGQPLHQVLGFPTKDPIRSAPDYVPPQGHFPARLAMLTYEEATRRDLYYDVIVIGSGAGGGVVAGQLAAAGKRVLVIEKGPYYHESEFISCESKGFENLYEKSSLFPSVDGSLSIMAGSVFGGSTTFTDDLDRVCERIGAETSGIQHNTPNQILINGCKKLGYHYDNIPQNTGGQRHPCHWCFTGCKDGIKNGTMNTWLRDAADHGAVFLDRTRVLRVLTKNKKAVGVECLIHNSNQKIRIGADRVVVSAGSLHSPGVLQRSGLTNPNIGRHLRVHPVSFCCGKMDYPVDAWNGSIMTALSNVTENCQGDYYGAKLEVPVLHPGLFSAMMPWRGAREHKQLMMEFRNFAPVVVLVRDKDSVASVSYDDQGEVMVDFKISKHDADSVMAGLIAAFRVLVADGARELHTNDATIPIFVFRPDEPSDVNNPRFIAWLDNLKRHGVPETLATAHLMGSCRMGISPKNSVVNPQGETHEIKNLYVADASVFPTSTGVNPMVSTEAVSYGIATHIINSFNGSKL</sequence>
<proteinExistence type="inferred from homology"/>
<evidence type="ECO:0000256" key="3">
    <source>
        <dbReference type="ARBA" id="ARBA00022827"/>
    </source>
</evidence>
<feature type="domain" description="Glucose-methanol-choline oxidoreductase C-terminal" evidence="7">
    <location>
        <begin position="530"/>
        <end position="664"/>
    </location>
</feature>
<keyword evidence="2" id="KW-0285">Flavoprotein</keyword>
<protein>
    <recommendedName>
        <fullName evidence="10">Long-chain-alcohol oxidase</fullName>
    </recommendedName>
</protein>